<dbReference type="AlphaFoldDB" id="A0A1M6N992"/>
<gene>
    <name evidence="2" type="ORF">SAMN02745244_03586</name>
</gene>
<evidence type="ECO:0000256" key="1">
    <source>
        <dbReference type="SAM" id="Phobius"/>
    </source>
</evidence>
<feature type="transmembrane region" description="Helical" evidence="1">
    <location>
        <begin position="12"/>
        <end position="31"/>
    </location>
</feature>
<name>A0A1M6N992_9ACTN</name>
<reference evidence="2 3" key="1">
    <citation type="submission" date="2016-11" db="EMBL/GenBank/DDBJ databases">
        <authorList>
            <person name="Jaros S."/>
            <person name="Januszkiewicz K."/>
            <person name="Wedrychowicz H."/>
        </authorList>
    </citation>
    <scope>NUCLEOTIDE SEQUENCE [LARGE SCALE GENOMIC DNA]</scope>
    <source>
        <strain evidence="2 3">DSM 12906</strain>
    </source>
</reference>
<evidence type="ECO:0000313" key="3">
    <source>
        <dbReference type="Proteomes" id="UP000184512"/>
    </source>
</evidence>
<keyword evidence="3" id="KW-1185">Reference proteome</keyword>
<dbReference type="RefSeq" id="WP_281249309.1">
    <property type="nucleotide sequence ID" value="NZ_FQZG01000108.1"/>
</dbReference>
<keyword evidence="1" id="KW-1133">Transmembrane helix</keyword>
<dbReference type="STRING" id="1123357.SAMN02745244_03586"/>
<organism evidence="2 3">
    <name type="scientific">Tessaracoccus bendigoensis DSM 12906</name>
    <dbReference type="NCBI Taxonomy" id="1123357"/>
    <lineage>
        <taxon>Bacteria</taxon>
        <taxon>Bacillati</taxon>
        <taxon>Actinomycetota</taxon>
        <taxon>Actinomycetes</taxon>
        <taxon>Propionibacteriales</taxon>
        <taxon>Propionibacteriaceae</taxon>
        <taxon>Tessaracoccus</taxon>
    </lineage>
</organism>
<sequence length="43" mass="4785">MMNIGLADPLPLLVSVLAIAVTVFLAMLIHARLRDYRNHLLQA</sequence>
<protein>
    <submittedName>
        <fullName evidence="2">Uncharacterized protein</fullName>
    </submittedName>
</protein>
<evidence type="ECO:0000313" key="2">
    <source>
        <dbReference type="EMBL" id="SHJ92288.1"/>
    </source>
</evidence>
<dbReference type="EMBL" id="FQZG01000108">
    <property type="protein sequence ID" value="SHJ92288.1"/>
    <property type="molecule type" value="Genomic_DNA"/>
</dbReference>
<dbReference type="Proteomes" id="UP000184512">
    <property type="component" value="Unassembled WGS sequence"/>
</dbReference>
<proteinExistence type="predicted"/>
<accession>A0A1M6N992</accession>
<keyword evidence="1" id="KW-0812">Transmembrane</keyword>
<keyword evidence="1" id="KW-0472">Membrane</keyword>